<sequence length="432" mass="47732">MAFQMSKLAARVWLFKSVGFPSSAGNRCPTHLGLISRLAHRSFHALKALPSPGLLRKADRWEKVSTASKSLHRRSGGAVKARRITGAVVGAVGVSAVALASLSTSTLHAMSARPDLNLDSESSDWTEAKKKLCSMDKEKRREMYRVDFIPLEKIPVWSPSGDSSCKPRYKVNEELNKKISLFSGDITKLEIDAVANAANKTLLGGGGVDGAIHRGAGPLLRKECATLNGCETGEAKITGAYGLPAKYVIHTVGPIVHDSVGDREEQALRNCYYNCLHTATKNHLRTVAFPCISTGVYGYPPDQAVEVALRTVREYLEQNHEKLDRVIFCVFLKSDRELYETMLPAYFPRGLSSHTLVGFSCFIGIYIVSFILYRLYTLSPKTLTENLLHFYIYKKGISCFPCGDQKYQVLLAFYHPTLGLPGDTHISHTPFE</sequence>
<protein>
    <submittedName>
        <fullName evidence="3">Mono-ADP ribosylhydrolase 1</fullName>
    </submittedName>
</protein>
<feature type="transmembrane region" description="Helical" evidence="1">
    <location>
        <begin position="356"/>
        <end position="376"/>
    </location>
</feature>
<reference evidence="3" key="1">
    <citation type="submission" date="2025-08" db="UniProtKB">
        <authorList>
            <consortium name="Ensembl"/>
        </authorList>
    </citation>
    <scope>IDENTIFICATION</scope>
</reference>
<proteinExistence type="predicted"/>
<evidence type="ECO:0000313" key="4">
    <source>
        <dbReference type="Proteomes" id="UP000694701"/>
    </source>
</evidence>
<organism evidence="3 4">
    <name type="scientific">Cyprinus carpio</name>
    <name type="common">Common carp</name>
    <dbReference type="NCBI Taxonomy" id="7962"/>
    <lineage>
        <taxon>Eukaryota</taxon>
        <taxon>Metazoa</taxon>
        <taxon>Chordata</taxon>
        <taxon>Craniata</taxon>
        <taxon>Vertebrata</taxon>
        <taxon>Euteleostomi</taxon>
        <taxon>Actinopterygii</taxon>
        <taxon>Neopterygii</taxon>
        <taxon>Teleostei</taxon>
        <taxon>Ostariophysi</taxon>
        <taxon>Cypriniformes</taxon>
        <taxon>Cyprinidae</taxon>
        <taxon>Cyprininae</taxon>
        <taxon>Cyprinus</taxon>
    </lineage>
</organism>
<dbReference type="CDD" id="cd02908">
    <property type="entry name" value="Macro_OAADPr_deacetylase"/>
    <property type="match status" value="1"/>
</dbReference>
<evidence type="ECO:0000256" key="1">
    <source>
        <dbReference type="SAM" id="Phobius"/>
    </source>
</evidence>
<dbReference type="InterPro" id="IPR002589">
    <property type="entry name" value="Macro_dom"/>
</dbReference>
<dbReference type="PANTHER" id="PTHR11106">
    <property type="entry name" value="GANGLIOSIDE INDUCED DIFFERENTIATION ASSOCIATED PROTEIN 2-RELATED"/>
    <property type="match status" value="1"/>
</dbReference>
<dbReference type="Pfam" id="PF01661">
    <property type="entry name" value="Macro"/>
    <property type="match status" value="1"/>
</dbReference>
<keyword evidence="1" id="KW-0812">Transmembrane</keyword>
<dbReference type="SUPFAM" id="SSF52949">
    <property type="entry name" value="Macro domain-like"/>
    <property type="match status" value="1"/>
</dbReference>
<dbReference type="GO" id="GO:0140291">
    <property type="term" value="P:peptidyl-glutamate ADP-deribosylation"/>
    <property type="evidence" value="ECO:0007669"/>
    <property type="project" value="TreeGrafter"/>
</dbReference>
<dbReference type="GO" id="GO:0140293">
    <property type="term" value="F:ADP-ribosylglutamate hydrolase activity"/>
    <property type="evidence" value="ECO:0007669"/>
    <property type="project" value="TreeGrafter"/>
</dbReference>
<dbReference type="Gene3D" id="3.40.220.10">
    <property type="entry name" value="Leucine Aminopeptidase, subunit E, domain 1"/>
    <property type="match status" value="1"/>
</dbReference>
<feature type="domain" description="Macro" evidence="2">
    <location>
        <begin position="166"/>
        <end position="347"/>
    </location>
</feature>
<dbReference type="AlphaFoldDB" id="A0A8C2J653"/>
<dbReference type="GO" id="GO:0042278">
    <property type="term" value="P:purine nucleoside metabolic process"/>
    <property type="evidence" value="ECO:0007669"/>
    <property type="project" value="TreeGrafter"/>
</dbReference>
<evidence type="ECO:0000259" key="2">
    <source>
        <dbReference type="PROSITE" id="PS51154"/>
    </source>
</evidence>
<accession>A0A8C2J653</accession>
<keyword evidence="1" id="KW-1133">Transmembrane helix</keyword>
<name>A0A8C2J653_CYPCA</name>
<dbReference type="Ensembl" id="ENSCCRT00020098173.1">
    <property type="protein sequence ID" value="ENSCCRP00020089803.1"/>
    <property type="gene ID" value="ENSCCRG00020041189.1"/>
</dbReference>
<dbReference type="NCBIfam" id="NF001664">
    <property type="entry name" value="PRK00431.1-6"/>
    <property type="match status" value="1"/>
</dbReference>
<dbReference type="GO" id="GO:0005654">
    <property type="term" value="C:nucleoplasm"/>
    <property type="evidence" value="ECO:0007669"/>
    <property type="project" value="TreeGrafter"/>
</dbReference>
<dbReference type="SMART" id="SM00506">
    <property type="entry name" value="A1pp"/>
    <property type="match status" value="1"/>
</dbReference>
<dbReference type="Proteomes" id="UP000694701">
    <property type="component" value="Unplaced"/>
</dbReference>
<dbReference type="PROSITE" id="PS51154">
    <property type="entry name" value="MACRO"/>
    <property type="match status" value="1"/>
</dbReference>
<dbReference type="InterPro" id="IPR043472">
    <property type="entry name" value="Macro_dom-like"/>
</dbReference>
<keyword evidence="1" id="KW-0472">Membrane</keyword>
<evidence type="ECO:0000313" key="3">
    <source>
        <dbReference type="Ensembl" id="ENSCCRP00020089803.1"/>
    </source>
</evidence>
<dbReference type="GO" id="GO:0006974">
    <property type="term" value="P:DNA damage response"/>
    <property type="evidence" value="ECO:0007669"/>
    <property type="project" value="TreeGrafter"/>
</dbReference>
<dbReference type="PANTHER" id="PTHR11106:SF93">
    <property type="entry name" value="ADP-RIBOSE GLYCOHYDROLASE MACROD1"/>
    <property type="match status" value="1"/>
</dbReference>